<organism evidence="1 2">
    <name type="scientific">Cetraspora pellucida</name>
    <dbReference type="NCBI Taxonomy" id="1433469"/>
    <lineage>
        <taxon>Eukaryota</taxon>
        <taxon>Fungi</taxon>
        <taxon>Fungi incertae sedis</taxon>
        <taxon>Mucoromycota</taxon>
        <taxon>Glomeromycotina</taxon>
        <taxon>Glomeromycetes</taxon>
        <taxon>Diversisporales</taxon>
        <taxon>Gigasporaceae</taxon>
        <taxon>Cetraspora</taxon>
    </lineage>
</organism>
<evidence type="ECO:0000313" key="2">
    <source>
        <dbReference type="Proteomes" id="UP000789366"/>
    </source>
</evidence>
<keyword evidence="2" id="KW-1185">Reference proteome</keyword>
<feature type="non-terminal residue" evidence="1">
    <location>
        <position position="74"/>
    </location>
</feature>
<evidence type="ECO:0000313" key="1">
    <source>
        <dbReference type="EMBL" id="CAG8663426.1"/>
    </source>
</evidence>
<accession>A0ACA9NR07</accession>
<reference evidence="1" key="1">
    <citation type="submission" date="2021-06" db="EMBL/GenBank/DDBJ databases">
        <authorList>
            <person name="Kallberg Y."/>
            <person name="Tangrot J."/>
            <person name="Rosling A."/>
        </authorList>
    </citation>
    <scope>NUCLEOTIDE SEQUENCE</scope>
    <source>
        <strain evidence="1">28 12/20/2015</strain>
    </source>
</reference>
<name>A0ACA9NR07_9GLOM</name>
<dbReference type="Proteomes" id="UP000789366">
    <property type="component" value="Unassembled WGS sequence"/>
</dbReference>
<dbReference type="EMBL" id="CAJVPW010015629">
    <property type="protein sequence ID" value="CAG8663426.1"/>
    <property type="molecule type" value="Genomic_DNA"/>
</dbReference>
<sequence length="74" mass="8010">MQIISQLIDASPSSFLESISQNTDPLGQDNLANAITNAASNNMTKETNNSDLTENSDSSKVEEDNNIEEVTFTT</sequence>
<protein>
    <submittedName>
        <fullName evidence="1">16634_t:CDS:1</fullName>
    </submittedName>
</protein>
<proteinExistence type="predicted"/>
<gene>
    <name evidence="1" type="ORF">SPELUC_LOCUS9360</name>
</gene>
<comment type="caution">
    <text evidence="1">The sequence shown here is derived from an EMBL/GenBank/DDBJ whole genome shotgun (WGS) entry which is preliminary data.</text>
</comment>